<keyword evidence="4" id="KW-1185">Reference proteome</keyword>
<proteinExistence type="predicted"/>
<dbReference type="InterPro" id="IPR015847">
    <property type="entry name" value="ExoRNase_PH_dom2"/>
</dbReference>
<name>A0A915M652_MELJA</name>
<dbReference type="Gene3D" id="3.40.50.720">
    <property type="entry name" value="NAD(P)-binding Rossmann-like Domain"/>
    <property type="match status" value="1"/>
</dbReference>
<evidence type="ECO:0000259" key="2">
    <source>
        <dbReference type="Pfam" id="PF01138"/>
    </source>
</evidence>
<dbReference type="PRINTS" id="PR00081">
    <property type="entry name" value="GDHRDH"/>
</dbReference>
<dbReference type="SUPFAM" id="SSF51735">
    <property type="entry name" value="NAD(P)-binding Rossmann-fold domains"/>
    <property type="match status" value="1"/>
</dbReference>
<dbReference type="SUPFAM" id="SSF55666">
    <property type="entry name" value="Ribonuclease PH domain 2-like"/>
    <property type="match status" value="1"/>
</dbReference>
<dbReference type="InterPro" id="IPR002347">
    <property type="entry name" value="SDR_fam"/>
</dbReference>
<evidence type="ECO:0000259" key="3">
    <source>
        <dbReference type="Pfam" id="PF03725"/>
    </source>
</evidence>
<dbReference type="InterPro" id="IPR020568">
    <property type="entry name" value="Ribosomal_Su5_D2-typ_SF"/>
</dbReference>
<dbReference type="InterPro" id="IPR027408">
    <property type="entry name" value="PNPase/RNase_PH_dom_sf"/>
</dbReference>
<dbReference type="SUPFAM" id="SSF54211">
    <property type="entry name" value="Ribosomal protein S5 domain 2-like"/>
    <property type="match status" value="1"/>
</dbReference>
<dbReference type="InterPro" id="IPR036291">
    <property type="entry name" value="NAD(P)-bd_dom_sf"/>
</dbReference>
<sequence length="544" mass="60470">MSNTPLKFALITGANSGIGLHLAKSLFASGNFSSIVLACRDEKKANLAIEEIKKSVKDVKELTTNLNYLQLDLSSKTSVEQFVKNFCQVCPRNCLNLLVNNAGIMGHPYQLSPDGVEIHYATNHLGHFLLTNLLLKNCMFERFARILILTSSLFERFPYLLNVEELQSPTPLYSPNDYYSVSKYANFLHAVGLAKQFKEDSVEIKVVSPGFVRGTQLGRQTNYFLRTLATPLIWFFSKNLDQGISTLLHCINSPYSELESGKLYKNCMVKELPGLEVIMHELVSNELLTDYRPISIETGILAGANGSARIQIGSTDILLSVKAELNTTTDPILSNRLKFFVDLSANASPKFAGRGGQEQAEEWAKTLYAAYDNDYIMVDSMKRLLLAPPLHYWTLYVDAIVLQHDGNIMDALSLGVKAALFDTQICNVIVRPADEGKFLIDLPDEISTWKLDVTSAPLIVAVTRIGNQSVFDLDLSEELCSNNTLYVGIKQGENEEDNSESLITCIKKVGGGAVEIDSMVEMLEKATHIARNLNFGLMNKLKKR</sequence>
<dbReference type="InterPro" id="IPR036345">
    <property type="entry name" value="ExoRNase_PH_dom2_sf"/>
</dbReference>
<protein>
    <submittedName>
        <fullName evidence="5">Uncharacterized protein</fullName>
    </submittedName>
</protein>
<evidence type="ECO:0000313" key="5">
    <source>
        <dbReference type="WBParaSite" id="scaffold286_cov191.g668"/>
    </source>
</evidence>
<dbReference type="InterPro" id="IPR001247">
    <property type="entry name" value="ExoRNase_PH_dom1"/>
</dbReference>
<dbReference type="Pfam" id="PF00106">
    <property type="entry name" value="adh_short"/>
    <property type="match status" value="1"/>
</dbReference>
<evidence type="ECO:0000313" key="4">
    <source>
        <dbReference type="Proteomes" id="UP000887561"/>
    </source>
</evidence>
<dbReference type="Pfam" id="PF03725">
    <property type="entry name" value="RNase_PH_C"/>
    <property type="match status" value="1"/>
</dbReference>
<dbReference type="Proteomes" id="UP000887561">
    <property type="component" value="Unplaced"/>
</dbReference>
<organism evidence="4 5">
    <name type="scientific">Meloidogyne javanica</name>
    <name type="common">Root-knot nematode worm</name>
    <dbReference type="NCBI Taxonomy" id="6303"/>
    <lineage>
        <taxon>Eukaryota</taxon>
        <taxon>Metazoa</taxon>
        <taxon>Ecdysozoa</taxon>
        <taxon>Nematoda</taxon>
        <taxon>Chromadorea</taxon>
        <taxon>Rhabditida</taxon>
        <taxon>Tylenchina</taxon>
        <taxon>Tylenchomorpha</taxon>
        <taxon>Tylenchoidea</taxon>
        <taxon>Meloidogynidae</taxon>
        <taxon>Meloidogyninae</taxon>
        <taxon>Meloidogyne</taxon>
        <taxon>Meloidogyne incognita group</taxon>
    </lineage>
</organism>
<dbReference type="CDD" id="cd11367">
    <property type="entry name" value="RNase_PH_RRP42"/>
    <property type="match status" value="1"/>
</dbReference>
<dbReference type="PANTHER" id="PTHR43157:SF31">
    <property type="entry name" value="PHOSPHATIDYLINOSITOL-GLYCAN BIOSYNTHESIS CLASS F PROTEIN"/>
    <property type="match status" value="1"/>
</dbReference>
<dbReference type="WBParaSite" id="scaffold286_cov191.g668">
    <property type="protein sequence ID" value="scaffold286_cov191.g668"/>
    <property type="gene ID" value="scaffold286_cov191.g668"/>
</dbReference>
<feature type="domain" description="Exoribonuclease phosphorolytic" evidence="2">
    <location>
        <begin position="291"/>
        <end position="425"/>
    </location>
</feature>
<keyword evidence="1" id="KW-0560">Oxidoreductase</keyword>
<dbReference type="Gene3D" id="3.30.230.70">
    <property type="entry name" value="GHMP Kinase, N-terminal domain"/>
    <property type="match status" value="1"/>
</dbReference>
<accession>A0A915M652</accession>
<evidence type="ECO:0000256" key="1">
    <source>
        <dbReference type="ARBA" id="ARBA00023002"/>
    </source>
</evidence>
<dbReference type="GO" id="GO:0016491">
    <property type="term" value="F:oxidoreductase activity"/>
    <property type="evidence" value="ECO:0007669"/>
    <property type="project" value="UniProtKB-KW"/>
</dbReference>
<feature type="domain" description="Exoribonuclease phosphorolytic" evidence="3">
    <location>
        <begin position="457"/>
        <end position="527"/>
    </location>
</feature>
<reference evidence="5" key="1">
    <citation type="submission" date="2022-11" db="UniProtKB">
        <authorList>
            <consortium name="WormBaseParasite"/>
        </authorList>
    </citation>
    <scope>IDENTIFICATION</scope>
</reference>
<dbReference type="Pfam" id="PF01138">
    <property type="entry name" value="RNase_PH"/>
    <property type="match status" value="1"/>
</dbReference>
<dbReference type="PANTHER" id="PTHR43157">
    <property type="entry name" value="PHOSPHATIDYLINOSITOL-GLYCAN BIOSYNTHESIS CLASS F PROTEIN-RELATED"/>
    <property type="match status" value="1"/>
</dbReference>
<dbReference type="AlphaFoldDB" id="A0A915M652"/>